<keyword evidence="1" id="KW-0812">Transmembrane</keyword>
<comment type="caution">
    <text evidence="2">The sequence shown here is derived from an EMBL/GenBank/DDBJ whole genome shotgun (WGS) entry which is preliminary data.</text>
</comment>
<keyword evidence="1" id="KW-0472">Membrane</keyword>
<feature type="transmembrane region" description="Helical" evidence="1">
    <location>
        <begin position="7"/>
        <end position="27"/>
    </location>
</feature>
<accession>A0A4U5TTJ8</accession>
<name>A0A4U5TTJ8_9FLAO</name>
<dbReference type="OrthoDB" id="1151040at2"/>
<dbReference type="AlphaFoldDB" id="A0A4U5TTJ8"/>
<evidence type="ECO:0000313" key="3">
    <source>
        <dbReference type="Proteomes" id="UP000306552"/>
    </source>
</evidence>
<evidence type="ECO:0000256" key="1">
    <source>
        <dbReference type="SAM" id="Phobius"/>
    </source>
</evidence>
<keyword evidence="3" id="KW-1185">Reference proteome</keyword>
<evidence type="ECO:0000313" key="2">
    <source>
        <dbReference type="EMBL" id="TKS57700.1"/>
    </source>
</evidence>
<dbReference type="Proteomes" id="UP000306552">
    <property type="component" value="Unassembled WGS sequence"/>
</dbReference>
<protein>
    <submittedName>
        <fullName evidence="2">Uncharacterized protein</fullName>
    </submittedName>
</protein>
<keyword evidence="1" id="KW-1133">Transmembrane helix</keyword>
<organism evidence="2 3">
    <name type="scientific">Mesohalobacter halotolerans</name>
    <dbReference type="NCBI Taxonomy" id="1883405"/>
    <lineage>
        <taxon>Bacteria</taxon>
        <taxon>Pseudomonadati</taxon>
        <taxon>Bacteroidota</taxon>
        <taxon>Flavobacteriia</taxon>
        <taxon>Flavobacteriales</taxon>
        <taxon>Flavobacteriaceae</taxon>
        <taxon>Mesohalobacter</taxon>
    </lineage>
</organism>
<feature type="transmembrane region" description="Helical" evidence="1">
    <location>
        <begin position="33"/>
        <end position="50"/>
    </location>
</feature>
<reference evidence="2 3" key="1">
    <citation type="submission" date="2019-04" db="EMBL/GenBank/DDBJ databases">
        <title>Psychroflexus halotolerans sp. nov., isolated from a marine solar saltern.</title>
        <authorList>
            <person name="Feng X."/>
        </authorList>
    </citation>
    <scope>NUCLEOTIDE SEQUENCE [LARGE SCALE GENOMIC DNA]</scope>
    <source>
        <strain evidence="2 3">WDS2C27</strain>
    </source>
</reference>
<sequence>MVKFFKYFQYAYLVFAILFLVEAFLVWQESYQRGLLFIFLAIVAIFMFFFKRHFKNKYKDKS</sequence>
<proteinExistence type="predicted"/>
<dbReference type="EMBL" id="SWMU01000001">
    <property type="protein sequence ID" value="TKS57700.1"/>
    <property type="molecule type" value="Genomic_DNA"/>
</dbReference>
<gene>
    <name evidence="2" type="ORF">FCN74_03070</name>
</gene>